<comment type="caution">
    <text evidence="1">The sequence shown here is derived from an EMBL/GenBank/DDBJ whole genome shotgun (WGS) entry which is preliminary data.</text>
</comment>
<accession>A0A448WHE2</accession>
<reference evidence="1" key="1">
    <citation type="submission" date="2018-11" db="EMBL/GenBank/DDBJ databases">
        <authorList>
            <consortium name="Pathogen Informatics"/>
        </authorList>
    </citation>
    <scope>NUCLEOTIDE SEQUENCE</scope>
</reference>
<protein>
    <submittedName>
        <fullName evidence="1">Uncharacterized protein</fullName>
    </submittedName>
</protein>
<keyword evidence="2" id="KW-1185">Reference proteome</keyword>
<gene>
    <name evidence="1" type="ORF">PXEA_LOCUS5238</name>
</gene>
<dbReference type="AlphaFoldDB" id="A0A448WHE2"/>
<proteinExistence type="predicted"/>
<dbReference type="EMBL" id="CAAALY010012900">
    <property type="protein sequence ID" value="VEL11798.1"/>
    <property type="molecule type" value="Genomic_DNA"/>
</dbReference>
<organism evidence="1 2">
    <name type="scientific">Protopolystoma xenopodis</name>
    <dbReference type="NCBI Taxonomy" id="117903"/>
    <lineage>
        <taxon>Eukaryota</taxon>
        <taxon>Metazoa</taxon>
        <taxon>Spiralia</taxon>
        <taxon>Lophotrochozoa</taxon>
        <taxon>Platyhelminthes</taxon>
        <taxon>Monogenea</taxon>
        <taxon>Polyopisthocotylea</taxon>
        <taxon>Polystomatidea</taxon>
        <taxon>Polystomatidae</taxon>
        <taxon>Protopolystoma</taxon>
    </lineage>
</organism>
<evidence type="ECO:0000313" key="2">
    <source>
        <dbReference type="Proteomes" id="UP000784294"/>
    </source>
</evidence>
<name>A0A448WHE2_9PLAT</name>
<dbReference type="Proteomes" id="UP000784294">
    <property type="component" value="Unassembled WGS sequence"/>
</dbReference>
<sequence>MLPMQRSVRKQDCTNFGSTISLGMRQTPIAMRLALGECQARLHSGPA</sequence>
<evidence type="ECO:0000313" key="1">
    <source>
        <dbReference type="EMBL" id="VEL11798.1"/>
    </source>
</evidence>